<dbReference type="OrthoDB" id="9813379at2"/>
<dbReference type="RefSeq" id="WP_128354302.1">
    <property type="nucleotide sequence ID" value="NZ_CP022987.1"/>
</dbReference>
<dbReference type="AlphaFoldDB" id="A0A410GAB9"/>
<accession>A0A410GAB9</accession>
<reference evidence="1 2" key="1">
    <citation type="submission" date="2017-08" db="EMBL/GenBank/DDBJ databases">
        <authorList>
            <person name="Park S.-J."/>
            <person name="Kim H."/>
        </authorList>
    </citation>
    <scope>NUCLEOTIDE SEQUENCE [LARGE SCALE GENOMIC DNA]</scope>
    <source>
        <strain evidence="2">ye3</strain>
    </source>
</reference>
<gene>
    <name evidence="1" type="ORF">CKA81_04975</name>
</gene>
<dbReference type="Proteomes" id="UP000283474">
    <property type="component" value="Chromosome"/>
</dbReference>
<evidence type="ECO:0000313" key="2">
    <source>
        <dbReference type="Proteomes" id="UP000283474"/>
    </source>
</evidence>
<keyword evidence="2" id="KW-1185">Reference proteome</keyword>
<protein>
    <recommendedName>
        <fullName evidence="3">DUF192 domain-containing protein</fullName>
    </recommendedName>
</protein>
<dbReference type="Gene3D" id="2.60.120.1140">
    <property type="entry name" value="Protein of unknown function DUF192"/>
    <property type="match status" value="1"/>
</dbReference>
<sequence>MSLYIHSAQTFMARLLGLHARRLDGENGGLHLDPCRAVHTFGLPDAIDLVFLDRHCLPVRVVCSLPPWRIAICARARSVVELPAGYCQAHPDFAVRIRLALRP</sequence>
<name>A0A410GAB9_9BURK</name>
<evidence type="ECO:0000313" key="1">
    <source>
        <dbReference type="EMBL" id="QAA93260.1"/>
    </source>
</evidence>
<dbReference type="EMBL" id="CP022987">
    <property type="protein sequence ID" value="QAA93260.1"/>
    <property type="molecule type" value="Genomic_DNA"/>
</dbReference>
<evidence type="ECO:0008006" key="3">
    <source>
        <dbReference type="Google" id="ProtNLM"/>
    </source>
</evidence>
<dbReference type="KEGG" id="pus:CKA81_04975"/>
<proteinExistence type="predicted"/>
<organism evidence="1 2">
    <name type="scientific">Pollutimonas thiosulfatoxidans</name>
    <dbReference type="NCBI Taxonomy" id="2028345"/>
    <lineage>
        <taxon>Bacteria</taxon>
        <taxon>Pseudomonadati</taxon>
        <taxon>Pseudomonadota</taxon>
        <taxon>Betaproteobacteria</taxon>
        <taxon>Burkholderiales</taxon>
        <taxon>Alcaligenaceae</taxon>
        <taxon>Pollutimonas</taxon>
    </lineage>
</organism>
<dbReference type="InterPro" id="IPR038695">
    <property type="entry name" value="Saro_0823-like_sf"/>
</dbReference>